<evidence type="ECO:0000313" key="1">
    <source>
        <dbReference type="EMBL" id="QNP66342.1"/>
    </source>
</evidence>
<proteinExistence type="predicted"/>
<evidence type="ECO:0000313" key="2">
    <source>
        <dbReference type="Proteomes" id="UP000516230"/>
    </source>
</evidence>
<dbReference type="Proteomes" id="UP000516230">
    <property type="component" value="Chromosome"/>
</dbReference>
<dbReference type="RefSeq" id="WP_187743401.1">
    <property type="nucleotide sequence ID" value="NZ_CP060825.1"/>
</dbReference>
<dbReference type="KEGG" id="sgj:IAG43_27705"/>
<sequence length="118" mass="11833">MTEGTGNHFTSNVHGGDNVNIYGGTGNQGIVHHHAPAPALAEAVARLEELVAELRGEVGPGGARVLDSSLPAITSDATPPQTRRDALVAVSAIAATAGELGRPVVDAVTQVLALLGLG</sequence>
<organism evidence="1 2">
    <name type="scientific">Streptomyces genisteinicus</name>
    <dbReference type="NCBI Taxonomy" id="2768068"/>
    <lineage>
        <taxon>Bacteria</taxon>
        <taxon>Bacillati</taxon>
        <taxon>Actinomycetota</taxon>
        <taxon>Actinomycetes</taxon>
        <taxon>Kitasatosporales</taxon>
        <taxon>Streptomycetaceae</taxon>
        <taxon>Streptomyces</taxon>
    </lineage>
</organism>
<gene>
    <name evidence="1" type="ORF">IAG43_27705</name>
</gene>
<accession>A0A7H0I0M6</accession>
<dbReference type="EMBL" id="CP060825">
    <property type="protein sequence ID" value="QNP66342.1"/>
    <property type="molecule type" value="Genomic_DNA"/>
</dbReference>
<dbReference type="AlphaFoldDB" id="A0A7H0I0M6"/>
<name>A0A7H0I0M6_9ACTN</name>
<reference evidence="1 2" key="1">
    <citation type="submission" date="2020-08" db="EMBL/GenBank/DDBJ databases">
        <title>A novel species.</title>
        <authorList>
            <person name="Gao J."/>
        </authorList>
    </citation>
    <scope>NUCLEOTIDE SEQUENCE [LARGE SCALE GENOMIC DNA]</scope>
    <source>
        <strain evidence="1 2">CRPJ-33</strain>
    </source>
</reference>
<protein>
    <submittedName>
        <fullName evidence="1">Uncharacterized protein</fullName>
    </submittedName>
</protein>
<keyword evidence="2" id="KW-1185">Reference proteome</keyword>